<accession>A0A1F4ZAC6</accession>
<proteinExistence type="predicted"/>
<evidence type="ECO:0000313" key="1">
    <source>
        <dbReference type="EMBL" id="OGD03135.1"/>
    </source>
</evidence>
<dbReference type="AlphaFoldDB" id="A0A1F4ZAC6"/>
<dbReference type="Proteomes" id="UP000178993">
    <property type="component" value="Unassembled WGS sequence"/>
</dbReference>
<organism evidence="1 2">
    <name type="scientific">Candidatus Amesbacteria bacterium RIFCSPHIGHO2_12_FULL_48_14</name>
    <dbReference type="NCBI Taxonomy" id="1797257"/>
    <lineage>
        <taxon>Bacteria</taxon>
        <taxon>Candidatus Amesiibacteriota</taxon>
    </lineage>
</organism>
<sequence>MLTLKRGNIFAFNRPQESAAVDILSKIEGKKLEKLYDGFLSNLENKLKSRLTGVFPVVHAITYPDHKVFVDVTFLEKPRPKWSTPKASGSIYHLRKLQNRIGELIRIGKVVNKNLKTGKYNATELKLLEEKLRSSLDKDKLKVSEILKSSRNPKEIAEYILLLQYIKPSEDLLDALYQYLSNEYEIVQNNAAYVIGGYLSRVTDRQFRQILSLLDSRFSSPINKGLYLMSKLLLTDISKNRRQIICERANSFLTNRQPNISLIAEMISKECDK</sequence>
<comment type="caution">
    <text evidence="1">The sequence shown here is derived from an EMBL/GenBank/DDBJ whole genome shotgun (WGS) entry which is preliminary data.</text>
</comment>
<protein>
    <submittedName>
        <fullName evidence="1">Uncharacterized protein</fullName>
    </submittedName>
</protein>
<dbReference type="EMBL" id="MEXL01000016">
    <property type="protein sequence ID" value="OGD03135.1"/>
    <property type="molecule type" value="Genomic_DNA"/>
</dbReference>
<name>A0A1F4ZAC6_9BACT</name>
<reference evidence="1 2" key="1">
    <citation type="journal article" date="2016" name="Nat. Commun.">
        <title>Thousands of microbial genomes shed light on interconnected biogeochemical processes in an aquifer system.</title>
        <authorList>
            <person name="Anantharaman K."/>
            <person name="Brown C.T."/>
            <person name="Hug L.A."/>
            <person name="Sharon I."/>
            <person name="Castelle C.J."/>
            <person name="Probst A.J."/>
            <person name="Thomas B.C."/>
            <person name="Singh A."/>
            <person name="Wilkins M.J."/>
            <person name="Karaoz U."/>
            <person name="Brodie E.L."/>
            <person name="Williams K.H."/>
            <person name="Hubbard S.S."/>
            <person name="Banfield J.F."/>
        </authorList>
    </citation>
    <scope>NUCLEOTIDE SEQUENCE [LARGE SCALE GENOMIC DNA]</scope>
</reference>
<gene>
    <name evidence="1" type="ORF">A3E17_00990</name>
</gene>
<evidence type="ECO:0000313" key="2">
    <source>
        <dbReference type="Proteomes" id="UP000178993"/>
    </source>
</evidence>